<gene>
    <name evidence="2" type="ORF">G5B91_19270</name>
</gene>
<organism evidence="2 3">
    <name type="scientific">Pseudomonas nitroreducens</name>
    <dbReference type="NCBI Taxonomy" id="46680"/>
    <lineage>
        <taxon>Bacteria</taxon>
        <taxon>Pseudomonadati</taxon>
        <taxon>Pseudomonadota</taxon>
        <taxon>Gammaproteobacteria</taxon>
        <taxon>Pseudomonadales</taxon>
        <taxon>Pseudomonadaceae</taxon>
        <taxon>Pseudomonas</taxon>
    </lineage>
</organism>
<reference evidence="2 3" key="1">
    <citation type="submission" date="2020-02" db="EMBL/GenBank/DDBJ databases">
        <title>Integrative conjugative elements (ICEs) and plasmids drive adaptation of Pseudomonas nitroreducens strain HBP1 to wastewater environment.</title>
        <authorList>
            <person name="Sentchilo V."/>
            <person name="Carraro N."/>
            <person name="Bertelli C."/>
            <person name="van der Meer J.R."/>
        </authorList>
    </citation>
    <scope>NUCLEOTIDE SEQUENCE [LARGE SCALE GENOMIC DNA]</scope>
    <source>
        <strain evidence="2 3">HBP1</strain>
    </source>
</reference>
<evidence type="ECO:0000313" key="3">
    <source>
        <dbReference type="Proteomes" id="UP000501063"/>
    </source>
</evidence>
<evidence type="ECO:0000313" key="2">
    <source>
        <dbReference type="EMBL" id="QIE88296.1"/>
    </source>
</evidence>
<name>A0A6G6IYL3_PSENT</name>
<accession>A0A6G6IYL3</accession>
<dbReference type="EMBL" id="CP049140">
    <property type="protein sequence ID" value="QIE88296.1"/>
    <property type="molecule type" value="Genomic_DNA"/>
</dbReference>
<feature type="transmembrane region" description="Helical" evidence="1">
    <location>
        <begin position="20"/>
        <end position="46"/>
    </location>
</feature>
<keyword evidence="1" id="KW-1133">Transmembrane helix</keyword>
<feature type="transmembrane region" description="Helical" evidence="1">
    <location>
        <begin position="66"/>
        <end position="89"/>
    </location>
</feature>
<dbReference type="RefSeq" id="WP_024763751.1">
    <property type="nucleotide sequence ID" value="NZ_CP049140.1"/>
</dbReference>
<evidence type="ECO:0000256" key="1">
    <source>
        <dbReference type="SAM" id="Phobius"/>
    </source>
</evidence>
<proteinExistence type="predicted"/>
<keyword evidence="1" id="KW-0812">Transmembrane</keyword>
<protein>
    <submittedName>
        <fullName evidence="2">Uncharacterized protein</fullName>
    </submittedName>
</protein>
<dbReference type="Proteomes" id="UP000501063">
    <property type="component" value="Chromosome"/>
</dbReference>
<dbReference type="AlphaFoldDB" id="A0A6G6IYL3"/>
<keyword evidence="1" id="KW-0472">Membrane</keyword>
<dbReference type="KEGG" id="pnt:G5B91_19270"/>
<sequence length="94" mass="10384">MGLEARNHGKPTRRRWSPLWFLIVAASYLIAILFTVALAGLGWILFSGGLDMTVVKERRYLLLGSGGLMLVVSAYILLMSIPTSFLSTIRRDGS</sequence>